<comment type="caution">
    <text evidence="1">The sequence shown here is derived from an EMBL/GenBank/DDBJ whole genome shotgun (WGS) entry which is preliminary data.</text>
</comment>
<gene>
    <name evidence="1" type="ORF">EDB81DRAFT_773866</name>
</gene>
<organism evidence="1 2">
    <name type="scientific">Dactylonectria macrodidyma</name>
    <dbReference type="NCBI Taxonomy" id="307937"/>
    <lineage>
        <taxon>Eukaryota</taxon>
        <taxon>Fungi</taxon>
        <taxon>Dikarya</taxon>
        <taxon>Ascomycota</taxon>
        <taxon>Pezizomycotina</taxon>
        <taxon>Sordariomycetes</taxon>
        <taxon>Hypocreomycetidae</taxon>
        <taxon>Hypocreales</taxon>
        <taxon>Nectriaceae</taxon>
        <taxon>Dactylonectria</taxon>
    </lineage>
</organism>
<proteinExistence type="predicted"/>
<dbReference type="InterPro" id="IPR036770">
    <property type="entry name" value="Ankyrin_rpt-contain_sf"/>
</dbReference>
<sequence>MLLELGSSHTVCFAGCSPVIYAYSKGNGEITELLMESDSTVERFATADYRWASVMADALNKAMARKDLTGCQKLLDSGCHLNIAIKTPDGFATHLMTAIYEMMGHDMIEWLLRNGASVSPMIPKTTKMPFSTALEAAISQQRLNDLLDQMVAAYFDEGGSFLDHQLSPPHMAVVEQNLEGLRILLNALQGICRSQENPV</sequence>
<dbReference type="OrthoDB" id="194358at2759"/>
<dbReference type="Gene3D" id="1.25.40.20">
    <property type="entry name" value="Ankyrin repeat-containing domain"/>
    <property type="match status" value="1"/>
</dbReference>
<dbReference type="Proteomes" id="UP000738349">
    <property type="component" value="Unassembled WGS sequence"/>
</dbReference>
<protein>
    <submittedName>
        <fullName evidence="1">Uncharacterized protein</fullName>
    </submittedName>
</protein>
<name>A0A9P9FTC6_9HYPO</name>
<dbReference type="EMBL" id="JAGMUV010000001">
    <property type="protein sequence ID" value="KAH7176979.1"/>
    <property type="molecule type" value="Genomic_DNA"/>
</dbReference>
<evidence type="ECO:0000313" key="1">
    <source>
        <dbReference type="EMBL" id="KAH7176979.1"/>
    </source>
</evidence>
<dbReference type="AlphaFoldDB" id="A0A9P9FTC6"/>
<reference evidence="1" key="1">
    <citation type="journal article" date="2021" name="Nat. Commun.">
        <title>Genetic determinants of endophytism in the Arabidopsis root mycobiome.</title>
        <authorList>
            <person name="Mesny F."/>
            <person name="Miyauchi S."/>
            <person name="Thiergart T."/>
            <person name="Pickel B."/>
            <person name="Atanasova L."/>
            <person name="Karlsson M."/>
            <person name="Huettel B."/>
            <person name="Barry K.W."/>
            <person name="Haridas S."/>
            <person name="Chen C."/>
            <person name="Bauer D."/>
            <person name="Andreopoulos W."/>
            <person name="Pangilinan J."/>
            <person name="LaButti K."/>
            <person name="Riley R."/>
            <person name="Lipzen A."/>
            <person name="Clum A."/>
            <person name="Drula E."/>
            <person name="Henrissat B."/>
            <person name="Kohler A."/>
            <person name="Grigoriev I.V."/>
            <person name="Martin F.M."/>
            <person name="Hacquard S."/>
        </authorList>
    </citation>
    <scope>NUCLEOTIDE SEQUENCE</scope>
    <source>
        <strain evidence="1">MPI-CAGE-AT-0147</strain>
    </source>
</reference>
<dbReference type="SUPFAM" id="SSF48403">
    <property type="entry name" value="Ankyrin repeat"/>
    <property type="match status" value="1"/>
</dbReference>
<accession>A0A9P9FTC6</accession>
<evidence type="ECO:0000313" key="2">
    <source>
        <dbReference type="Proteomes" id="UP000738349"/>
    </source>
</evidence>
<keyword evidence="2" id="KW-1185">Reference proteome</keyword>